<sequence>MRVAFLFPAFSGAFSFTVFVTGVLALSLLSSGQESKPISAQMTDWDSTFISSVNPVCTAFGDNRRMQGSRLRCLRRLFKNQRKQLEAARWPFGQRAELSIGSFARVARDGFR</sequence>
<proteinExistence type="predicted"/>
<reference evidence="1 2" key="1">
    <citation type="journal article" date="2020" name="Nat. Food">
        <title>A phased Vanilla planifolia genome enables genetic improvement of flavour and production.</title>
        <authorList>
            <person name="Hasing T."/>
            <person name="Tang H."/>
            <person name="Brym M."/>
            <person name="Khazi F."/>
            <person name="Huang T."/>
            <person name="Chambers A.H."/>
        </authorList>
    </citation>
    <scope>NUCLEOTIDE SEQUENCE [LARGE SCALE GENOMIC DNA]</scope>
    <source>
        <tissue evidence="1">Leaf</tissue>
    </source>
</reference>
<comment type="caution">
    <text evidence="1">The sequence shown here is derived from an EMBL/GenBank/DDBJ whole genome shotgun (WGS) entry which is preliminary data.</text>
</comment>
<name>A0A835RNN3_VANPL</name>
<dbReference type="AlphaFoldDB" id="A0A835RNN3"/>
<dbReference type="OrthoDB" id="787112at2759"/>
<keyword evidence="2" id="KW-1185">Reference proteome</keyword>
<evidence type="ECO:0000313" key="1">
    <source>
        <dbReference type="EMBL" id="KAG0492091.1"/>
    </source>
</evidence>
<evidence type="ECO:0000313" key="2">
    <source>
        <dbReference type="Proteomes" id="UP000636800"/>
    </source>
</evidence>
<protein>
    <submittedName>
        <fullName evidence="1">Uncharacterized protein</fullName>
    </submittedName>
</protein>
<dbReference type="Proteomes" id="UP000636800">
    <property type="component" value="Chromosome 2"/>
</dbReference>
<dbReference type="EMBL" id="JADCNL010000002">
    <property type="protein sequence ID" value="KAG0492091.1"/>
    <property type="molecule type" value="Genomic_DNA"/>
</dbReference>
<accession>A0A835RNN3</accession>
<organism evidence="1 2">
    <name type="scientific">Vanilla planifolia</name>
    <name type="common">Vanilla</name>
    <dbReference type="NCBI Taxonomy" id="51239"/>
    <lineage>
        <taxon>Eukaryota</taxon>
        <taxon>Viridiplantae</taxon>
        <taxon>Streptophyta</taxon>
        <taxon>Embryophyta</taxon>
        <taxon>Tracheophyta</taxon>
        <taxon>Spermatophyta</taxon>
        <taxon>Magnoliopsida</taxon>
        <taxon>Liliopsida</taxon>
        <taxon>Asparagales</taxon>
        <taxon>Orchidaceae</taxon>
        <taxon>Vanilloideae</taxon>
        <taxon>Vanilleae</taxon>
        <taxon>Vanilla</taxon>
    </lineage>
</organism>
<gene>
    <name evidence="1" type="ORF">HPP92_005489</name>
</gene>